<feature type="domain" description="Peptidase S53" evidence="9">
    <location>
        <begin position="253"/>
        <end position="663"/>
    </location>
</feature>
<comment type="cofactor">
    <cofactor evidence="1">
        <name>Ca(2+)</name>
        <dbReference type="ChEBI" id="CHEBI:29108"/>
    </cofactor>
</comment>
<evidence type="ECO:0000256" key="1">
    <source>
        <dbReference type="ARBA" id="ARBA00001913"/>
    </source>
</evidence>
<keyword evidence="4" id="KW-0378">Hydrolase</keyword>
<dbReference type="GO" id="GO:0006508">
    <property type="term" value="P:proteolysis"/>
    <property type="evidence" value="ECO:0007669"/>
    <property type="project" value="UniProtKB-KW"/>
</dbReference>
<keyword evidence="7" id="KW-0865">Zymogen</keyword>
<sequence length="664" mass="68912">MAQRTTGSLHKRALGIIATTSAVVALSLAGASAANAADRVTYAGSVPSWATAANDAGAAPADATVEGEIYLPLRDQAGAEALAKAVSNPLDRGYRKALNPKQWIDRFSPTQADSDAVVSFLKAAGLTISAVPASRQYVVFRGTPDQLGSIFGTSLHAFNYAGRQLVAPASAPSLPTSIGGKVSGVSIEQSRTLTRPDSIKQGDLGPSGAPQVARKAAAAPVIQTPCSHYYGEHTVTVPPAYNGNTQYSTYNCGYTPQQLRSAYGLNDLGKRGINGSGQTVAIIDAYASPTIVKDVNSYSQQNGEPGLTNSSYQQLVPSPSEFVDQELCQYPSGWQGEQTLDVESVHAVAPGARILYVGGFNCGGGLDVAMSKILDNKLANIVSNSYGNVGEAVPADVIQGEVNLQLQAAGEGIGLYFSSGDNGDEVANLGYPSPDFPASSPWVTSVGGTSTGIDKNGKIAWETGWGDQFDQIVKNADGTLSYAQPLPGTRFVGGAGGGTSAVFAQPGYQRGIVPAALANGKRVSPDVAALADPYTGFLIGIRPIIDDTTLATGDYINETYGGTSLASPIVAAQIAIVQQATRSTIGFANPTLYGVKRILPNAFRDVLPQNPTQALVYTSAISGNTYLVSMDQDTSLKTAKGYDPVTGLGGVSFDLLSWVAQGRH</sequence>
<dbReference type="GO" id="GO:0004252">
    <property type="term" value="F:serine-type endopeptidase activity"/>
    <property type="evidence" value="ECO:0007669"/>
    <property type="project" value="InterPro"/>
</dbReference>
<keyword evidence="6" id="KW-0106">Calcium</keyword>
<evidence type="ECO:0000256" key="3">
    <source>
        <dbReference type="ARBA" id="ARBA00022723"/>
    </source>
</evidence>
<dbReference type="InterPro" id="IPR050819">
    <property type="entry name" value="Tripeptidyl-peptidase_I"/>
</dbReference>
<dbReference type="PROSITE" id="PS51695">
    <property type="entry name" value="SEDOLISIN"/>
    <property type="match status" value="1"/>
</dbReference>
<dbReference type="GO" id="GO:0008240">
    <property type="term" value="F:tripeptidyl-peptidase activity"/>
    <property type="evidence" value="ECO:0007669"/>
    <property type="project" value="TreeGrafter"/>
</dbReference>
<protein>
    <submittedName>
        <fullName evidence="10">Subtilase family serine protease</fullName>
    </submittedName>
</protein>
<accession>A0A852T5I9</accession>
<keyword evidence="8" id="KW-0732">Signal</keyword>
<keyword evidence="3" id="KW-0479">Metal-binding</keyword>
<dbReference type="InterPro" id="IPR030400">
    <property type="entry name" value="Sedolisin_dom"/>
</dbReference>
<dbReference type="InterPro" id="IPR023828">
    <property type="entry name" value="Peptidase_S8_Ser-AS"/>
</dbReference>
<dbReference type="PANTHER" id="PTHR14218:SF15">
    <property type="entry name" value="TRIPEPTIDYL-PEPTIDASE 1"/>
    <property type="match status" value="1"/>
</dbReference>
<evidence type="ECO:0000256" key="5">
    <source>
        <dbReference type="ARBA" id="ARBA00022825"/>
    </source>
</evidence>
<name>A0A852T5I9_9MICO</name>
<dbReference type="EMBL" id="JACCBJ010000001">
    <property type="protein sequence ID" value="NYD76141.1"/>
    <property type="molecule type" value="Genomic_DNA"/>
</dbReference>
<evidence type="ECO:0000256" key="2">
    <source>
        <dbReference type="ARBA" id="ARBA00022670"/>
    </source>
</evidence>
<keyword evidence="2 10" id="KW-0645">Protease</keyword>
<dbReference type="InterPro" id="IPR015366">
    <property type="entry name" value="S53_propep"/>
</dbReference>
<evidence type="ECO:0000259" key="9">
    <source>
        <dbReference type="PROSITE" id="PS51695"/>
    </source>
</evidence>
<evidence type="ECO:0000256" key="8">
    <source>
        <dbReference type="SAM" id="SignalP"/>
    </source>
</evidence>
<dbReference type="Pfam" id="PF00082">
    <property type="entry name" value="Peptidase_S8"/>
    <property type="match status" value="1"/>
</dbReference>
<dbReference type="AlphaFoldDB" id="A0A852T5I9"/>
<comment type="caution">
    <text evidence="10">The sequence shown here is derived from an EMBL/GenBank/DDBJ whole genome shotgun (WGS) entry which is preliminary data.</text>
</comment>
<dbReference type="PROSITE" id="PS00138">
    <property type="entry name" value="SUBTILASE_SER"/>
    <property type="match status" value="1"/>
</dbReference>
<evidence type="ECO:0000313" key="10">
    <source>
        <dbReference type="EMBL" id="NYD76141.1"/>
    </source>
</evidence>
<dbReference type="Proteomes" id="UP000589620">
    <property type="component" value="Unassembled WGS sequence"/>
</dbReference>
<dbReference type="InterPro" id="IPR036852">
    <property type="entry name" value="Peptidase_S8/S53_dom_sf"/>
</dbReference>
<dbReference type="InterPro" id="IPR000209">
    <property type="entry name" value="Peptidase_S8/S53_dom"/>
</dbReference>
<dbReference type="CDD" id="cd11377">
    <property type="entry name" value="Pro-peptidase_S53"/>
    <property type="match status" value="1"/>
</dbReference>
<feature type="chain" id="PRO_5032875860" evidence="8">
    <location>
        <begin position="37"/>
        <end position="664"/>
    </location>
</feature>
<dbReference type="SUPFAM" id="SSF52743">
    <property type="entry name" value="Subtilisin-like"/>
    <property type="match status" value="1"/>
</dbReference>
<dbReference type="PANTHER" id="PTHR14218">
    <property type="entry name" value="PROTEASE S8 TRIPEPTIDYL PEPTIDASE I CLN2"/>
    <property type="match status" value="1"/>
</dbReference>
<dbReference type="Pfam" id="PF09286">
    <property type="entry name" value="Pro-kuma_activ"/>
    <property type="match status" value="1"/>
</dbReference>
<feature type="signal peptide" evidence="8">
    <location>
        <begin position="1"/>
        <end position="36"/>
    </location>
</feature>
<dbReference type="GO" id="GO:0046872">
    <property type="term" value="F:metal ion binding"/>
    <property type="evidence" value="ECO:0007669"/>
    <property type="project" value="UniProtKB-KW"/>
</dbReference>
<dbReference type="CDD" id="cd04056">
    <property type="entry name" value="Peptidases_S53"/>
    <property type="match status" value="1"/>
</dbReference>
<organism evidence="10 11">
    <name type="scientific">Leifsonia soli</name>
    <dbReference type="NCBI Taxonomy" id="582665"/>
    <lineage>
        <taxon>Bacteria</taxon>
        <taxon>Bacillati</taxon>
        <taxon>Actinomycetota</taxon>
        <taxon>Actinomycetes</taxon>
        <taxon>Micrococcales</taxon>
        <taxon>Microbacteriaceae</taxon>
        <taxon>Leifsonia</taxon>
    </lineage>
</organism>
<dbReference type="SMART" id="SM00944">
    <property type="entry name" value="Pro-kuma_activ"/>
    <property type="match status" value="1"/>
</dbReference>
<gene>
    <name evidence="10" type="ORF">BJ963_003660</name>
</gene>
<evidence type="ECO:0000256" key="4">
    <source>
        <dbReference type="ARBA" id="ARBA00022801"/>
    </source>
</evidence>
<evidence type="ECO:0000256" key="7">
    <source>
        <dbReference type="ARBA" id="ARBA00023145"/>
    </source>
</evidence>
<evidence type="ECO:0000313" key="11">
    <source>
        <dbReference type="Proteomes" id="UP000589620"/>
    </source>
</evidence>
<keyword evidence="11" id="KW-1185">Reference proteome</keyword>
<dbReference type="Gene3D" id="3.40.50.200">
    <property type="entry name" value="Peptidase S8/S53 domain"/>
    <property type="match status" value="1"/>
</dbReference>
<dbReference type="RefSeq" id="WP_231946863.1">
    <property type="nucleotide sequence ID" value="NZ_BAAAPX010000001.1"/>
</dbReference>
<keyword evidence="5" id="KW-0720">Serine protease</keyword>
<dbReference type="SUPFAM" id="SSF54897">
    <property type="entry name" value="Protease propeptides/inhibitors"/>
    <property type="match status" value="1"/>
</dbReference>
<proteinExistence type="predicted"/>
<evidence type="ECO:0000256" key="6">
    <source>
        <dbReference type="ARBA" id="ARBA00022837"/>
    </source>
</evidence>
<reference evidence="10 11" key="1">
    <citation type="submission" date="2020-07" db="EMBL/GenBank/DDBJ databases">
        <title>Sequencing the genomes of 1000 actinobacteria strains.</title>
        <authorList>
            <person name="Klenk H.-P."/>
        </authorList>
    </citation>
    <scope>NUCLEOTIDE SEQUENCE [LARGE SCALE GENOMIC DNA]</scope>
    <source>
        <strain evidence="10 11">DSM 23871</strain>
    </source>
</reference>